<dbReference type="OrthoDB" id="9777711at2"/>
<dbReference type="Gene3D" id="3.90.226.10">
    <property type="entry name" value="2-enoyl-CoA Hydratase, Chain A, domain 1"/>
    <property type="match status" value="1"/>
</dbReference>
<gene>
    <name evidence="2" type="ORF">RW1_031_01290</name>
</gene>
<sequence length="265" mass="28004">MADTVHYTIDDLGIATVTLNRPDRLNSMTGELLDDALDLLSDVADNSNVRVLILTGSGRGFCAGGDLTLGPGGAVTGDATGEEASRRLRQYMETSQLLHTMPAVTIAAINGACAGAGLSWACATDLRYASSTARFNVAFRNAALSGDFGGTWTLPRIIGAGRAREKYLLSEPFDAAEAARIGLVTDVLPPDELIPHVRKVAVALATASPHSLQLIKKNLTDSEYTTFAAQLDIEAKRHSHCAETADAKEAAQAFTEKRAPNFTGS</sequence>
<accession>X0PTV2</accession>
<dbReference type="InterPro" id="IPR014748">
    <property type="entry name" value="Enoyl-CoA_hydra_C"/>
</dbReference>
<protein>
    <submittedName>
        <fullName evidence="2">Putative enoyl-CoA hydratase</fullName>
    </submittedName>
</protein>
<name>X0PTV2_RHOWR</name>
<organism evidence="2 3">
    <name type="scientific">Rhodococcus wratislaviensis NBRC 100605</name>
    <dbReference type="NCBI Taxonomy" id="1219028"/>
    <lineage>
        <taxon>Bacteria</taxon>
        <taxon>Bacillati</taxon>
        <taxon>Actinomycetota</taxon>
        <taxon>Actinomycetes</taxon>
        <taxon>Mycobacteriales</taxon>
        <taxon>Nocardiaceae</taxon>
        <taxon>Rhodococcus</taxon>
    </lineage>
</organism>
<dbReference type="RefSeq" id="WP_037234238.1">
    <property type="nucleotide sequence ID" value="NZ_BAWF01000031.1"/>
</dbReference>
<dbReference type="AlphaFoldDB" id="X0PTV2"/>
<dbReference type="Gene3D" id="1.10.12.10">
    <property type="entry name" value="Lyase 2-enoyl-coa Hydratase, Chain A, domain 2"/>
    <property type="match status" value="1"/>
</dbReference>
<evidence type="ECO:0000313" key="2">
    <source>
        <dbReference type="EMBL" id="GAF46544.1"/>
    </source>
</evidence>
<dbReference type="Proteomes" id="UP000019491">
    <property type="component" value="Unassembled WGS sequence"/>
</dbReference>
<dbReference type="PANTHER" id="PTHR43459:SF1">
    <property type="entry name" value="EG:BACN32G11.4 PROTEIN"/>
    <property type="match status" value="1"/>
</dbReference>
<dbReference type="PANTHER" id="PTHR43459">
    <property type="entry name" value="ENOYL-COA HYDRATASE"/>
    <property type="match status" value="1"/>
</dbReference>
<dbReference type="InterPro" id="IPR029045">
    <property type="entry name" value="ClpP/crotonase-like_dom_sf"/>
</dbReference>
<proteinExistence type="inferred from homology"/>
<dbReference type="EMBL" id="BAWF01000031">
    <property type="protein sequence ID" value="GAF46544.1"/>
    <property type="molecule type" value="Genomic_DNA"/>
</dbReference>
<comment type="caution">
    <text evidence="2">The sequence shown here is derived from an EMBL/GenBank/DDBJ whole genome shotgun (WGS) entry which is preliminary data.</text>
</comment>
<dbReference type="GO" id="GO:0003824">
    <property type="term" value="F:catalytic activity"/>
    <property type="evidence" value="ECO:0007669"/>
    <property type="project" value="UniProtKB-ARBA"/>
</dbReference>
<dbReference type="SUPFAM" id="SSF52096">
    <property type="entry name" value="ClpP/crotonase"/>
    <property type="match status" value="1"/>
</dbReference>
<keyword evidence="3" id="KW-1185">Reference proteome</keyword>
<dbReference type="InterPro" id="IPR001753">
    <property type="entry name" value="Enoyl-CoA_hydra/iso"/>
</dbReference>
<evidence type="ECO:0000256" key="1">
    <source>
        <dbReference type="ARBA" id="ARBA00005254"/>
    </source>
</evidence>
<comment type="similarity">
    <text evidence="1">Belongs to the enoyl-CoA hydratase/isomerase family.</text>
</comment>
<dbReference type="Pfam" id="PF00378">
    <property type="entry name" value="ECH_1"/>
    <property type="match status" value="1"/>
</dbReference>
<dbReference type="CDD" id="cd06558">
    <property type="entry name" value="crotonase-like"/>
    <property type="match status" value="1"/>
</dbReference>
<reference evidence="2 3" key="1">
    <citation type="submission" date="2014-02" db="EMBL/GenBank/DDBJ databases">
        <title>Whole genome shotgun sequence of Rhodococcus wratislaviensis NBRC 100605.</title>
        <authorList>
            <person name="Hosoyama A."/>
            <person name="Tsuchikane K."/>
            <person name="Yoshida I."/>
            <person name="Ohji S."/>
            <person name="Ichikawa N."/>
            <person name="Yamazoe A."/>
            <person name="Fujita N."/>
        </authorList>
    </citation>
    <scope>NUCLEOTIDE SEQUENCE [LARGE SCALE GENOMIC DNA]</scope>
    <source>
        <strain evidence="2 3">NBRC 100605</strain>
    </source>
</reference>
<evidence type="ECO:0000313" key="3">
    <source>
        <dbReference type="Proteomes" id="UP000019491"/>
    </source>
</evidence>